<dbReference type="AlphaFoldDB" id="A0A1L8CGV5"/>
<feature type="transmembrane region" description="Helical" evidence="1">
    <location>
        <begin position="32"/>
        <end position="50"/>
    </location>
</feature>
<protein>
    <submittedName>
        <fullName evidence="2">Uncharacterized protein</fullName>
    </submittedName>
</protein>
<comment type="caution">
    <text evidence="2">The sequence shown here is derived from an EMBL/GenBank/DDBJ whole genome shotgun (WGS) entry which is preliminary data.</text>
</comment>
<evidence type="ECO:0000313" key="2">
    <source>
        <dbReference type="EMBL" id="GAT90429.1"/>
    </source>
</evidence>
<name>A0A1L8CGV5_9LACO</name>
<keyword evidence="1" id="KW-1133">Transmembrane helix</keyword>
<gene>
    <name evidence="2" type="ORF">FF306_00527</name>
</gene>
<proteinExistence type="predicted"/>
<keyword evidence="1" id="KW-0812">Transmembrane</keyword>
<sequence length="56" mass="6434">MKNMNTILMIVLLLINLALISNDILPHTPSGTIFHLIVIIALFTTVILWIRDRHKK</sequence>
<dbReference type="RefSeq" id="WP_178391569.1">
    <property type="nucleotide sequence ID" value="NZ_BDDX01000004.1"/>
</dbReference>
<reference evidence="2 3" key="1">
    <citation type="journal article" date="2016" name="Syst. Appl. Microbiol.">
        <title>Genomic characterization of a fructophilic bee symbiont Lactobacillus kunkeei reveals its niche-specific adaptation.</title>
        <authorList>
            <person name="Maeno S."/>
            <person name="Tanizawa Y."/>
            <person name="Kanesaki Y."/>
            <person name="Kubota E."/>
            <person name="Kumar H."/>
            <person name="Dicks L."/>
            <person name="Salminen S."/>
            <person name="Nakagawa J."/>
            <person name="Arita M."/>
            <person name="Endo A."/>
        </authorList>
    </citation>
    <scope>NUCLEOTIDE SEQUENCE [LARGE SCALE GENOMIC DNA]</scope>
    <source>
        <strain evidence="2 3">FF30-6</strain>
    </source>
</reference>
<keyword evidence="1" id="KW-0472">Membrane</keyword>
<organism evidence="2 3">
    <name type="scientific">Apilactobacillus kunkeei</name>
    <dbReference type="NCBI Taxonomy" id="148814"/>
    <lineage>
        <taxon>Bacteria</taxon>
        <taxon>Bacillati</taxon>
        <taxon>Bacillota</taxon>
        <taxon>Bacilli</taxon>
        <taxon>Lactobacillales</taxon>
        <taxon>Lactobacillaceae</taxon>
        <taxon>Apilactobacillus</taxon>
    </lineage>
</organism>
<evidence type="ECO:0000256" key="1">
    <source>
        <dbReference type="SAM" id="Phobius"/>
    </source>
</evidence>
<dbReference type="EMBL" id="BDDX01000004">
    <property type="protein sequence ID" value="GAT90429.1"/>
    <property type="molecule type" value="Genomic_DNA"/>
</dbReference>
<accession>A0A1L8CGV5</accession>
<evidence type="ECO:0000313" key="3">
    <source>
        <dbReference type="Proteomes" id="UP000186588"/>
    </source>
</evidence>
<dbReference type="Proteomes" id="UP000186588">
    <property type="component" value="Unassembled WGS sequence"/>
</dbReference>